<dbReference type="OrthoDB" id="10255013at2759"/>
<dbReference type="SUPFAM" id="SSF47661">
    <property type="entry name" value="t-snare proteins"/>
    <property type="match status" value="1"/>
</dbReference>
<dbReference type="EMBL" id="WBNJ01001039">
    <property type="protein sequence ID" value="NXD88136.1"/>
    <property type="molecule type" value="Genomic_DNA"/>
</dbReference>
<dbReference type="Gene3D" id="1.20.58.70">
    <property type="match status" value="1"/>
</dbReference>
<dbReference type="Pfam" id="PF00804">
    <property type="entry name" value="Syntaxin"/>
    <property type="match status" value="1"/>
</dbReference>
<feature type="non-terminal residue" evidence="2">
    <location>
        <position position="1"/>
    </location>
</feature>
<proteinExistence type="predicted"/>
<comment type="caution">
    <text evidence="2">The sequence shown here is derived from an EMBL/GenBank/DDBJ whole genome shotgun (WGS) entry which is preliminary data.</text>
</comment>
<sequence length="66" mass="7534">PPPRLISIEETRQNIDKISENVEEAKKLYSVILSAPIPEQKTKDDLEQLTTDIKKMANSVRNKLKS</sequence>
<feature type="domain" description="Syntaxin N-terminal" evidence="1">
    <location>
        <begin position="8"/>
        <end position="65"/>
    </location>
</feature>
<dbReference type="InterPro" id="IPR010989">
    <property type="entry name" value="SNARE"/>
</dbReference>
<feature type="non-terminal residue" evidence="2">
    <location>
        <position position="66"/>
    </location>
</feature>
<evidence type="ECO:0000259" key="1">
    <source>
        <dbReference type="Pfam" id="PF00804"/>
    </source>
</evidence>
<accession>A0A851Z4L8</accession>
<evidence type="ECO:0000313" key="3">
    <source>
        <dbReference type="Proteomes" id="UP000648918"/>
    </source>
</evidence>
<evidence type="ECO:0000313" key="2">
    <source>
        <dbReference type="EMBL" id="NXD88136.1"/>
    </source>
</evidence>
<dbReference type="GO" id="GO:0016020">
    <property type="term" value="C:membrane"/>
    <property type="evidence" value="ECO:0007669"/>
    <property type="project" value="InterPro"/>
</dbReference>
<reference evidence="2" key="1">
    <citation type="submission" date="2019-09" db="EMBL/GenBank/DDBJ databases">
        <title>Bird 10,000 Genomes (B10K) Project - Family phase.</title>
        <authorList>
            <person name="Zhang G."/>
        </authorList>
    </citation>
    <scope>NUCLEOTIDE SEQUENCE</scope>
    <source>
        <strain evidence="2">B10K-DU-024-03</strain>
        <tissue evidence="2">Muscle</tissue>
    </source>
</reference>
<organism evidence="2 3">
    <name type="scientific">Halcyon senegalensis</name>
    <dbReference type="NCBI Taxonomy" id="342381"/>
    <lineage>
        <taxon>Eukaryota</taxon>
        <taxon>Metazoa</taxon>
        <taxon>Chordata</taxon>
        <taxon>Craniata</taxon>
        <taxon>Vertebrata</taxon>
        <taxon>Euteleostomi</taxon>
        <taxon>Archelosauria</taxon>
        <taxon>Archosauria</taxon>
        <taxon>Dinosauria</taxon>
        <taxon>Saurischia</taxon>
        <taxon>Theropoda</taxon>
        <taxon>Coelurosauria</taxon>
        <taxon>Aves</taxon>
        <taxon>Neognathae</taxon>
        <taxon>Neoaves</taxon>
        <taxon>Telluraves</taxon>
        <taxon>Coraciimorphae</taxon>
        <taxon>Coraciiformes</taxon>
        <taxon>Alcedinidae</taxon>
        <taxon>Halcyon</taxon>
    </lineage>
</organism>
<keyword evidence="3" id="KW-1185">Reference proteome</keyword>
<dbReference type="GO" id="GO:0016192">
    <property type="term" value="P:vesicle-mediated transport"/>
    <property type="evidence" value="ECO:0007669"/>
    <property type="project" value="InterPro"/>
</dbReference>
<protein>
    <submittedName>
        <fullName evidence="2">STX3 protein</fullName>
    </submittedName>
</protein>
<dbReference type="InterPro" id="IPR006011">
    <property type="entry name" value="Syntaxin_N"/>
</dbReference>
<dbReference type="AlphaFoldDB" id="A0A851Z4L8"/>
<gene>
    <name evidence="2" type="primary">Stx3_0</name>
    <name evidence="2" type="ORF">HALSEN_R15769</name>
</gene>
<name>A0A851Z4L8_9AVES</name>
<dbReference type="Proteomes" id="UP000648918">
    <property type="component" value="Unassembled WGS sequence"/>
</dbReference>